<keyword evidence="3" id="KW-0808">Transferase</keyword>
<dbReference type="Gene3D" id="3.40.50.300">
    <property type="entry name" value="P-loop containing nucleotide triphosphate hydrolases"/>
    <property type="match status" value="1"/>
</dbReference>
<name>A0A1M6TPF7_9BACT</name>
<organism evidence="3 4">
    <name type="scientific">Fibrobacter intestinalis</name>
    <dbReference type="NCBI Taxonomy" id="28122"/>
    <lineage>
        <taxon>Bacteria</taxon>
        <taxon>Pseudomonadati</taxon>
        <taxon>Fibrobacterota</taxon>
        <taxon>Fibrobacteria</taxon>
        <taxon>Fibrobacterales</taxon>
        <taxon>Fibrobacteraceae</taxon>
        <taxon>Fibrobacter</taxon>
    </lineage>
</organism>
<reference evidence="4" key="1">
    <citation type="submission" date="2016-11" db="EMBL/GenBank/DDBJ databases">
        <authorList>
            <person name="Varghese N."/>
            <person name="Submissions S."/>
        </authorList>
    </citation>
    <scope>NUCLEOTIDE SEQUENCE [LARGE SCALE GENOMIC DNA]</scope>
    <source>
        <strain evidence="4">UWOS</strain>
    </source>
</reference>
<evidence type="ECO:0000313" key="4">
    <source>
        <dbReference type="Proteomes" id="UP000184275"/>
    </source>
</evidence>
<accession>A0A1M6TPF7</accession>
<dbReference type="EMBL" id="FRAW01000010">
    <property type="protein sequence ID" value="SHK58816.1"/>
    <property type="molecule type" value="Genomic_DNA"/>
</dbReference>
<feature type="domain" description="Deoxynucleoside kinase" evidence="2">
    <location>
        <begin position="24"/>
        <end position="216"/>
    </location>
</feature>
<evidence type="ECO:0000313" key="3">
    <source>
        <dbReference type="EMBL" id="SHK58816.1"/>
    </source>
</evidence>
<protein>
    <submittedName>
        <fullName evidence="3">Deoxyadenosine/deoxycytidine kinase</fullName>
    </submittedName>
</protein>
<dbReference type="PIRSF" id="PIRSF000705">
    <property type="entry name" value="DNK"/>
    <property type="match status" value="1"/>
</dbReference>
<dbReference type="InterPro" id="IPR002624">
    <property type="entry name" value="DCK/DGK"/>
</dbReference>
<keyword evidence="1" id="KW-0547">Nucleotide-binding</keyword>
<proteinExistence type="predicted"/>
<feature type="binding site" evidence="1">
    <location>
        <begin position="28"/>
        <end position="36"/>
    </location>
    <ligand>
        <name>ATP</name>
        <dbReference type="ChEBI" id="CHEBI:30616"/>
    </ligand>
</feature>
<dbReference type="AlphaFoldDB" id="A0A1M6TPF7"/>
<dbReference type="PANTHER" id="PTHR10513">
    <property type="entry name" value="DEOXYNUCLEOSIDE KINASE"/>
    <property type="match status" value="1"/>
</dbReference>
<feature type="binding site" evidence="1">
    <location>
        <begin position="155"/>
        <end position="159"/>
    </location>
    <ligand>
        <name>ATP</name>
        <dbReference type="ChEBI" id="CHEBI:30616"/>
    </ligand>
</feature>
<dbReference type="GO" id="GO:0005737">
    <property type="term" value="C:cytoplasm"/>
    <property type="evidence" value="ECO:0007669"/>
    <property type="project" value="TreeGrafter"/>
</dbReference>
<dbReference type="PANTHER" id="PTHR10513:SF46">
    <property type="entry name" value="DEOXYGUANOSINE KINASE"/>
    <property type="match status" value="1"/>
</dbReference>
<evidence type="ECO:0000259" key="2">
    <source>
        <dbReference type="Pfam" id="PF01712"/>
    </source>
</evidence>
<dbReference type="Pfam" id="PF01712">
    <property type="entry name" value="dNK"/>
    <property type="match status" value="1"/>
</dbReference>
<sequence length="229" mass="26131">MNDAFLEQDNSEVTMKLPERIRFIAIDGVIGAGKTSLSKILAKALGANLVLEQFDENPFLPKFYENPKAYAFQTQLFFLLSRLRQFQDAIVQNDLFRHNVVSDYTFEKDRIFALQNLSESEMSMYDTVSENLSKNLPTPDLIVYLQASVSTLLGRIATRGRTMEKSIDGNYLGSLLNRYDHHFWHYSKAPVLIINTNQIDFVHNEKHLKQVLDAIASAPTQTTYFAPEG</sequence>
<dbReference type="Proteomes" id="UP000184275">
    <property type="component" value="Unassembled WGS sequence"/>
</dbReference>
<dbReference type="InterPro" id="IPR027417">
    <property type="entry name" value="P-loop_NTPase"/>
</dbReference>
<dbReference type="RefSeq" id="WP_233126394.1">
    <property type="nucleotide sequence ID" value="NZ_FRAW01000010.1"/>
</dbReference>
<dbReference type="GO" id="GO:0019136">
    <property type="term" value="F:deoxynucleoside kinase activity"/>
    <property type="evidence" value="ECO:0007669"/>
    <property type="project" value="InterPro"/>
</dbReference>
<dbReference type="SUPFAM" id="SSF52540">
    <property type="entry name" value="P-loop containing nucleoside triphosphate hydrolases"/>
    <property type="match status" value="1"/>
</dbReference>
<dbReference type="InterPro" id="IPR050566">
    <property type="entry name" value="Deoxyribonucleoside_kinase"/>
</dbReference>
<dbReference type="InterPro" id="IPR031314">
    <property type="entry name" value="DNK_dom"/>
</dbReference>
<keyword evidence="4" id="KW-1185">Reference proteome</keyword>
<dbReference type="CDD" id="cd01673">
    <property type="entry name" value="dNK"/>
    <property type="match status" value="1"/>
</dbReference>
<gene>
    <name evidence="3" type="ORF">SAMN05720469_11083</name>
</gene>
<keyword evidence="1" id="KW-0067">ATP-binding</keyword>
<keyword evidence="3" id="KW-0418">Kinase</keyword>
<evidence type="ECO:0000256" key="1">
    <source>
        <dbReference type="PIRSR" id="PIRSR000705-3"/>
    </source>
</evidence>
<dbReference type="GO" id="GO:0005524">
    <property type="term" value="F:ATP binding"/>
    <property type="evidence" value="ECO:0007669"/>
    <property type="project" value="UniProtKB-KW"/>
</dbReference>